<reference evidence="14" key="1">
    <citation type="submission" date="2021-10" db="EMBL/GenBank/DDBJ databases">
        <title>Anaerobic single-cell dispensing facilitates the cultivation of human gut bacteria.</title>
        <authorList>
            <person name="Afrizal A."/>
        </authorList>
    </citation>
    <scope>NUCLEOTIDE SEQUENCE</scope>
    <source>
        <strain evidence="14">CLA-AA-H272</strain>
    </source>
</reference>
<dbReference type="SUPFAM" id="SSF52540">
    <property type="entry name" value="P-loop containing nucleoside triphosphate hydrolases"/>
    <property type="match status" value="1"/>
</dbReference>
<evidence type="ECO:0000256" key="8">
    <source>
        <dbReference type="ARBA" id="ARBA00022962"/>
    </source>
</evidence>
<dbReference type="PANTHER" id="PTHR11550">
    <property type="entry name" value="CTP SYNTHASE"/>
    <property type="match status" value="1"/>
</dbReference>
<feature type="active site" description="Nucleophile; for glutamine hydrolysis" evidence="11">
    <location>
        <position position="379"/>
    </location>
</feature>
<dbReference type="AlphaFoldDB" id="A0AAE3AAU8"/>
<proteinExistence type="inferred from homology"/>
<keyword evidence="8 11" id="KW-0315">Glutamine amidotransferase</keyword>
<feature type="binding site" evidence="11">
    <location>
        <begin position="186"/>
        <end position="191"/>
    </location>
    <ligand>
        <name>UTP</name>
        <dbReference type="ChEBI" id="CHEBI:46398"/>
    </ligand>
</feature>
<evidence type="ECO:0000313" key="14">
    <source>
        <dbReference type="EMBL" id="MCC2129196.1"/>
    </source>
</evidence>
<dbReference type="EC" id="6.3.4.2" evidence="11"/>
<dbReference type="GO" id="GO:0042802">
    <property type="term" value="F:identical protein binding"/>
    <property type="evidence" value="ECO:0007669"/>
    <property type="project" value="TreeGrafter"/>
</dbReference>
<feature type="binding site" evidence="11">
    <location>
        <position position="70"/>
    </location>
    <ligand>
        <name>ATP</name>
        <dbReference type="ChEBI" id="CHEBI:30616"/>
    </ligand>
</feature>
<feature type="binding site" evidence="11">
    <location>
        <begin position="146"/>
        <end position="148"/>
    </location>
    <ligand>
        <name>CTP</name>
        <dbReference type="ChEBI" id="CHEBI:37563"/>
        <note>allosteric inhibitor</note>
    </ligand>
</feature>
<dbReference type="Pfam" id="PF06418">
    <property type="entry name" value="CTP_synth_N"/>
    <property type="match status" value="1"/>
</dbReference>
<dbReference type="InterPro" id="IPR017926">
    <property type="entry name" value="GATASE"/>
</dbReference>
<feature type="binding site" evidence="11">
    <location>
        <begin position="380"/>
        <end position="383"/>
    </location>
    <ligand>
        <name>L-glutamine</name>
        <dbReference type="ChEBI" id="CHEBI:58359"/>
    </ligand>
</feature>
<dbReference type="FunFam" id="3.40.50.300:FF:000009">
    <property type="entry name" value="CTP synthase"/>
    <property type="match status" value="1"/>
</dbReference>
<dbReference type="CDD" id="cd01746">
    <property type="entry name" value="GATase1_CTP_Synthase"/>
    <property type="match status" value="1"/>
</dbReference>
<evidence type="ECO:0000256" key="11">
    <source>
        <dbReference type="HAMAP-Rule" id="MF_01227"/>
    </source>
</evidence>
<dbReference type="PROSITE" id="PS51273">
    <property type="entry name" value="GATASE_TYPE_1"/>
    <property type="match status" value="1"/>
</dbReference>
<dbReference type="GO" id="GO:0046872">
    <property type="term" value="F:metal ion binding"/>
    <property type="evidence" value="ECO:0007669"/>
    <property type="project" value="UniProtKB-KW"/>
</dbReference>
<keyword evidence="15" id="KW-1185">Reference proteome</keyword>
<feature type="binding site" evidence="11">
    <location>
        <position position="403"/>
    </location>
    <ligand>
        <name>L-glutamine</name>
        <dbReference type="ChEBI" id="CHEBI:58359"/>
    </ligand>
</feature>
<feature type="binding site" evidence="11">
    <location>
        <position position="352"/>
    </location>
    <ligand>
        <name>L-glutamine</name>
        <dbReference type="ChEBI" id="CHEBI:58359"/>
    </ligand>
</feature>
<feature type="binding site" evidence="11">
    <location>
        <position position="70"/>
    </location>
    <ligand>
        <name>Mg(2+)</name>
        <dbReference type="ChEBI" id="CHEBI:18420"/>
    </ligand>
</feature>
<dbReference type="InterPro" id="IPR027417">
    <property type="entry name" value="P-loop_NTPase"/>
</dbReference>
<dbReference type="RefSeq" id="WP_302928492.1">
    <property type="nucleotide sequence ID" value="NZ_JAJEPW010000015.1"/>
</dbReference>
<organism evidence="14 15">
    <name type="scientific">Brotocaccenecus cirricatena</name>
    <dbReference type="NCBI Taxonomy" id="3064195"/>
    <lineage>
        <taxon>Bacteria</taxon>
        <taxon>Bacillati</taxon>
        <taxon>Bacillota</taxon>
        <taxon>Clostridia</taxon>
        <taxon>Eubacteriales</taxon>
        <taxon>Oscillospiraceae</taxon>
        <taxon>Brotocaccenecus</taxon>
    </lineage>
</organism>
<feature type="binding site" evidence="11">
    <location>
        <begin position="186"/>
        <end position="191"/>
    </location>
    <ligand>
        <name>CTP</name>
        <dbReference type="ChEBI" id="CHEBI:37563"/>
        <note>allosteric inhibitor</note>
    </ligand>
</feature>
<comment type="miscellaneous">
    <text evidence="11">CTPSs have evolved a hybrid strategy for distinguishing between UTP and CTP. The overlapping regions of the product feedback inhibitory and substrate sites recognize a common feature in both compounds, the triphosphate moiety. To differentiate isosteric substrate and product pyrimidine rings, an additional pocket far from the expected kinase/ligase catalytic site, specifically recognizes the cytosine and ribose portions of the product inhibitor.</text>
</comment>
<keyword evidence="3 11" id="KW-0436">Ligase</keyword>
<comment type="similarity">
    <text evidence="2 11">Belongs to the CTP synthase family.</text>
</comment>
<evidence type="ECO:0000256" key="2">
    <source>
        <dbReference type="ARBA" id="ARBA00007533"/>
    </source>
</evidence>
<feature type="binding site" evidence="11">
    <location>
        <position position="139"/>
    </location>
    <ligand>
        <name>Mg(2+)</name>
        <dbReference type="ChEBI" id="CHEBI:18420"/>
    </ligand>
</feature>
<keyword evidence="9 11" id="KW-0665">Pyrimidine biosynthesis</keyword>
<evidence type="ECO:0000259" key="12">
    <source>
        <dbReference type="Pfam" id="PF00117"/>
    </source>
</evidence>
<keyword evidence="6 11" id="KW-0067">ATP-binding</keyword>
<name>A0AAE3AAU8_9FIRM</name>
<feature type="region of interest" description="Amidoligase domain" evidence="11">
    <location>
        <begin position="1"/>
        <end position="265"/>
    </location>
</feature>
<feature type="binding site" evidence="11">
    <location>
        <position position="222"/>
    </location>
    <ligand>
        <name>CTP</name>
        <dbReference type="ChEBI" id="CHEBI:37563"/>
        <note>allosteric inhibitor</note>
    </ligand>
</feature>
<evidence type="ECO:0000259" key="13">
    <source>
        <dbReference type="Pfam" id="PF06418"/>
    </source>
</evidence>
<dbReference type="GO" id="GO:0019856">
    <property type="term" value="P:pyrimidine nucleobase biosynthetic process"/>
    <property type="evidence" value="ECO:0007669"/>
    <property type="project" value="TreeGrafter"/>
</dbReference>
<dbReference type="CDD" id="cd03113">
    <property type="entry name" value="CTPS_N"/>
    <property type="match status" value="1"/>
</dbReference>
<feature type="domain" description="CTP synthase N-terminal" evidence="13">
    <location>
        <begin position="2"/>
        <end position="265"/>
    </location>
</feature>
<keyword evidence="7 11" id="KW-0460">Magnesium</keyword>
<evidence type="ECO:0000313" key="15">
    <source>
        <dbReference type="Proteomes" id="UP001199319"/>
    </source>
</evidence>
<dbReference type="InterPro" id="IPR033828">
    <property type="entry name" value="GATase1_CTP_Synthase"/>
</dbReference>
<feature type="binding site" evidence="11">
    <location>
        <begin position="13"/>
        <end position="18"/>
    </location>
    <ligand>
        <name>ATP</name>
        <dbReference type="ChEBI" id="CHEBI:30616"/>
    </ligand>
</feature>
<comment type="caution">
    <text evidence="14">The sequence shown here is derived from an EMBL/GenBank/DDBJ whole genome shotgun (WGS) entry which is preliminary data.</text>
</comment>
<accession>A0AAE3AAU8</accession>
<feature type="active site" evidence="11">
    <location>
        <position position="505"/>
    </location>
</feature>
<dbReference type="PANTHER" id="PTHR11550:SF0">
    <property type="entry name" value="CTP SYNTHASE-RELATED"/>
    <property type="match status" value="1"/>
</dbReference>
<evidence type="ECO:0000256" key="4">
    <source>
        <dbReference type="ARBA" id="ARBA00022723"/>
    </source>
</evidence>
<comment type="catalytic activity">
    <reaction evidence="11">
        <text>UTP + NH4(+) + ATP = CTP + ADP + phosphate + 2 H(+)</text>
        <dbReference type="Rhea" id="RHEA:16597"/>
        <dbReference type="ChEBI" id="CHEBI:15378"/>
        <dbReference type="ChEBI" id="CHEBI:28938"/>
        <dbReference type="ChEBI" id="CHEBI:30616"/>
        <dbReference type="ChEBI" id="CHEBI:37563"/>
        <dbReference type="ChEBI" id="CHEBI:43474"/>
        <dbReference type="ChEBI" id="CHEBI:46398"/>
        <dbReference type="ChEBI" id="CHEBI:456216"/>
    </reaction>
</comment>
<feature type="binding site" evidence="11">
    <location>
        <position position="240"/>
    </location>
    <ligand>
        <name>ATP</name>
        <dbReference type="ChEBI" id="CHEBI:30616"/>
    </ligand>
</feature>
<protein>
    <recommendedName>
        <fullName evidence="11">CTP synthase</fullName>
        <ecNumber evidence="11">6.3.4.2</ecNumber>
    </recommendedName>
    <alternativeName>
        <fullName evidence="11">Cytidine 5'-triphosphate synthase</fullName>
    </alternativeName>
    <alternativeName>
        <fullName evidence="11">Cytidine triphosphate synthetase</fullName>
        <shortName evidence="11">CTP synthetase</shortName>
        <shortName evidence="11">CTPS</shortName>
    </alternativeName>
    <alternativeName>
        <fullName evidence="11">UTP--ammonia ligase</fullName>
    </alternativeName>
</protein>
<gene>
    <name evidence="11" type="primary">pyrG</name>
    <name evidence="14" type="ORF">LKD37_06635</name>
</gene>
<comment type="pathway">
    <text evidence="1 11">Pyrimidine metabolism; CTP biosynthesis via de novo pathway; CTP from UDP: step 2/2.</text>
</comment>
<evidence type="ECO:0000256" key="1">
    <source>
        <dbReference type="ARBA" id="ARBA00005171"/>
    </source>
</evidence>
<feature type="domain" description="Glutamine amidotransferase" evidence="12">
    <location>
        <begin position="301"/>
        <end position="524"/>
    </location>
</feature>
<feature type="binding site" evidence="11">
    <location>
        <position position="460"/>
    </location>
    <ligand>
        <name>L-glutamine</name>
        <dbReference type="ChEBI" id="CHEBI:58359"/>
    </ligand>
</feature>
<dbReference type="GO" id="GO:0005524">
    <property type="term" value="F:ATP binding"/>
    <property type="evidence" value="ECO:0007669"/>
    <property type="project" value="UniProtKB-KW"/>
</dbReference>
<evidence type="ECO:0000256" key="3">
    <source>
        <dbReference type="ARBA" id="ARBA00022598"/>
    </source>
</evidence>
<dbReference type="NCBIfam" id="TIGR00337">
    <property type="entry name" value="PyrG"/>
    <property type="match status" value="1"/>
</dbReference>
<sequence length="531" mass="58211">MKHIFVTGGVVSGLGKGICAASLGRLLKQRGFRVKNQKFDPYFNVDPGTMSPFQHGEVFVTDDGAETDLDLGHYERFVDESLTGNASVSSGKVFWNVLNRERQGGYLGGTVQIIPHVTDEIKRRIYAMDDGETDIIITEVGGTVGDIESQPYLEAIRQVAAEKGRENVLYIHVPLVVSIPGTGELKSKPTQHSVKELLSVGIQPDILVCRTDSPLPEDLRRKIALFCNMEEDCVIQNLTASTLYEVPLLLEREGLCRVACRKLGLPQREPDLAEWTALVQRINGVHKTVQIALVGKYTGLHDAYLSVAESLFHAGTACDARVNIKWVDSEGLTAENVKQVLGDCSGILVPGGFGDRGIEGMVLAAQYARENDVPYFGICLGMQIAVIEYARHVAGWADAHSAEFSGLTAHPVIALMPDQVGITAKGGTMRLGKYPCVLAEGTLARDAYGAADISERHRHRYEFNNQFRQELQDAGLRLAGLSPDGHLVEIVEEPANTWFVGVQFHPEFKSRPNRPHPLFVGFVQASLDRQG</sequence>
<dbReference type="HAMAP" id="MF_01227">
    <property type="entry name" value="PyrG"/>
    <property type="match status" value="1"/>
</dbReference>
<evidence type="ECO:0000256" key="5">
    <source>
        <dbReference type="ARBA" id="ARBA00022741"/>
    </source>
</evidence>
<dbReference type="Pfam" id="PF00117">
    <property type="entry name" value="GATase"/>
    <property type="match status" value="1"/>
</dbReference>
<dbReference type="NCBIfam" id="NF003792">
    <property type="entry name" value="PRK05380.1"/>
    <property type="match status" value="1"/>
</dbReference>
<dbReference type="Gene3D" id="3.40.50.300">
    <property type="entry name" value="P-loop containing nucleotide triphosphate hydrolases"/>
    <property type="match status" value="1"/>
</dbReference>
<feature type="binding site" evidence="11">
    <location>
        <position position="12"/>
    </location>
    <ligand>
        <name>CTP</name>
        <dbReference type="ChEBI" id="CHEBI:37563"/>
        <note>allosteric inhibitor</note>
    </ligand>
</feature>
<evidence type="ECO:0000256" key="9">
    <source>
        <dbReference type="ARBA" id="ARBA00022975"/>
    </source>
</evidence>
<feature type="binding site" evidence="11">
    <location>
        <position position="12"/>
    </location>
    <ligand>
        <name>UTP</name>
        <dbReference type="ChEBI" id="CHEBI:46398"/>
    </ligand>
</feature>
<comment type="function">
    <text evidence="11">Catalyzes the ATP-dependent amination of UTP to CTP with either L-glutamine or ammonia as the source of nitrogen. Regulates intracellular CTP levels through interactions with the four ribonucleotide triphosphates.</text>
</comment>
<feature type="active site" evidence="11">
    <location>
        <position position="507"/>
    </location>
</feature>
<keyword evidence="5 11" id="KW-0547">Nucleotide-binding</keyword>
<dbReference type="GO" id="GO:0005829">
    <property type="term" value="C:cytosol"/>
    <property type="evidence" value="ECO:0007669"/>
    <property type="project" value="TreeGrafter"/>
</dbReference>
<dbReference type="SUPFAM" id="SSF52317">
    <property type="entry name" value="Class I glutamine amidotransferase-like"/>
    <property type="match status" value="1"/>
</dbReference>
<evidence type="ECO:0000256" key="10">
    <source>
        <dbReference type="ARBA" id="ARBA00047781"/>
    </source>
</evidence>
<dbReference type="InterPro" id="IPR017456">
    <property type="entry name" value="CTP_synthase_N"/>
</dbReference>
<dbReference type="GO" id="GO:0097268">
    <property type="term" value="C:cytoophidium"/>
    <property type="evidence" value="ECO:0007669"/>
    <property type="project" value="UniProtKB-ARBA"/>
</dbReference>
<keyword evidence="4 11" id="KW-0479">Metal-binding</keyword>
<comment type="subunit">
    <text evidence="11">Homotetramer.</text>
</comment>
<comment type="caution">
    <text evidence="11">Lacks conserved residue(s) required for the propagation of feature annotation.</text>
</comment>
<comment type="catalytic activity">
    <reaction evidence="10 11">
        <text>UTP + L-glutamine + ATP + H2O = CTP + L-glutamate + ADP + phosphate + 2 H(+)</text>
        <dbReference type="Rhea" id="RHEA:26426"/>
        <dbReference type="ChEBI" id="CHEBI:15377"/>
        <dbReference type="ChEBI" id="CHEBI:15378"/>
        <dbReference type="ChEBI" id="CHEBI:29985"/>
        <dbReference type="ChEBI" id="CHEBI:30616"/>
        <dbReference type="ChEBI" id="CHEBI:37563"/>
        <dbReference type="ChEBI" id="CHEBI:43474"/>
        <dbReference type="ChEBI" id="CHEBI:46398"/>
        <dbReference type="ChEBI" id="CHEBI:58359"/>
        <dbReference type="ChEBI" id="CHEBI:456216"/>
        <dbReference type="EC" id="6.3.4.2"/>
    </reaction>
</comment>
<dbReference type="Proteomes" id="UP001199319">
    <property type="component" value="Unassembled WGS sequence"/>
</dbReference>
<evidence type="ECO:0000256" key="7">
    <source>
        <dbReference type="ARBA" id="ARBA00022842"/>
    </source>
</evidence>
<dbReference type="GO" id="GO:0003883">
    <property type="term" value="F:CTP synthase activity"/>
    <property type="evidence" value="ECO:0007669"/>
    <property type="project" value="UniProtKB-UniRule"/>
</dbReference>
<comment type="activity regulation">
    <text evidence="11">Allosterically activated by GTP, when glutamine is the substrate; GTP has no effect on the reaction when ammonia is the substrate. The allosteric effector GTP functions by stabilizing the protein conformation that binds the tetrahedral intermediate(s) formed during glutamine hydrolysis. Inhibited by the product CTP, via allosteric rather than competitive inhibition.</text>
</comment>
<feature type="binding site" evidence="11">
    <location>
        <position position="222"/>
    </location>
    <ligand>
        <name>UTP</name>
        <dbReference type="ChEBI" id="CHEBI:46398"/>
    </ligand>
</feature>
<dbReference type="Gene3D" id="3.40.50.880">
    <property type="match status" value="1"/>
</dbReference>
<dbReference type="FunFam" id="3.40.50.880:FF:000002">
    <property type="entry name" value="CTP synthase"/>
    <property type="match status" value="1"/>
</dbReference>
<dbReference type="InterPro" id="IPR029062">
    <property type="entry name" value="Class_I_gatase-like"/>
</dbReference>
<dbReference type="GO" id="GO:0044210">
    <property type="term" value="P:'de novo' CTP biosynthetic process"/>
    <property type="evidence" value="ECO:0007669"/>
    <property type="project" value="UniProtKB-UniRule"/>
</dbReference>
<evidence type="ECO:0000256" key="6">
    <source>
        <dbReference type="ARBA" id="ARBA00022840"/>
    </source>
</evidence>
<dbReference type="InterPro" id="IPR004468">
    <property type="entry name" value="CTP_synthase"/>
</dbReference>
<comment type="catalytic activity">
    <reaction evidence="11">
        <text>L-glutamine + H2O = L-glutamate + NH4(+)</text>
        <dbReference type="Rhea" id="RHEA:15889"/>
        <dbReference type="ChEBI" id="CHEBI:15377"/>
        <dbReference type="ChEBI" id="CHEBI:28938"/>
        <dbReference type="ChEBI" id="CHEBI:29985"/>
        <dbReference type="ChEBI" id="CHEBI:58359"/>
    </reaction>
</comment>
<dbReference type="EMBL" id="JAJEPW010000015">
    <property type="protein sequence ID" value="MCC2129196.1"/>
    <property type="molecule type" value="Genomic_DNA"/>
</dbReference>